<dbReference type="RefSeq" id="WP_185295486.1">
    <property type="nucleotide sequence ID" value="NZ_AP023287.1"/>
</dbReference>
<name>A0A6S6P3X6_9MYCO</name>
<reference evidence="1 2" key="1">
    <citation type="submission" date="2020-07" db="EMBL/GenBank/DDBJ databases">
        <title>Complete genome sequence of Mycolicibacterium litorale like strain isolated from cardiac implantable electronic device infection.</title>
        <authorList>
            <person name="Fukano H."/>
            <person name="Miyama H."/>
            <person name="Hoshino Y."/>
        </authorList>
    </citation>
    <scope>NUCLEOTIDE SEQUENCE [LARGE SCALE GENOMIC DNA]</scope>
    <source>
        <strain evidence="1 2">NIIDNTM18</strain>
    </source>
</reference>
<dbReference type="EMBL" id="AP023287">
    <property type="protein sequence ID" value="BCI52706.1"/>
    <property type="molecule type" value="Genomic_DNA"/>
</dbReference>
<gene>
    <name evidence="1" type="ORF">NIIDNTM18_19840</name>
</gene>
<organism evidence="1 2">
    <name type="scientific">Mycolicibacterium litorale</name>
    <dbReference type="NCBI Taxonomy" id="758802"/>
    <lineage>
        <taxon>Bacteria</taxon>
        <taxon>Bacillati</taxon>
        <taxon>Actinomycetota</taxon>
        <taxon>Actinomycetes</taxon>
        <taxon>Mycobacteriales</taxon>
        <taxon>Mycobacteriaceae</taxon>
        <taxon>Mycolicibacterium</taxon>
    </lineage>
</organism>
<proteinExistence type="predicted"/>
<evidence type="ECO:0000313" key="2">
    <source>
        <dbReference type="Proteomes" id="UP000515734"/>
    </source>
</evidence>
<dbReference type="Proteomes" id="UP000515734">
    <property type="component" value="Chromosome"/>
</dbReference>
<evidence type="ECO:0000313" key="1">
    <source>
        <dbReference type="EMBL" id="BCI52706.1"/>
    </source>
</evidence>
<protein>
    <submittedName>
        <fullName evidence="1">Uncharacterized protein</fullName>
    </submittedName>
</protein>
<dbReference type="AlphaFoldDB" id="A0A6S6P3X6"/>
<accession>A0A6S6P3X6</accession>
<sequence length="189" mass="20209">MVSQSLQVDDLGRTSRIPGATATRLEYRLDVLATDPADLVRFAGGWMFDRAMAGWRVNAWLLDADDLRPLQILGVPAHRLEPGAIALDDDRAAGLAVSADLTASAAVRDEVRSALTNGSTEVVLWGGRWPEQWGGRPEPVRYRLSAAARIFKKHALTAAGCPDAPVGATESLVCGGHRPVDSDLVTSGR</sequence>